<gene>
    <name evidence="10" type="ORF">HNQ39_004492</name>
</gene>
<dbReference type="NCBIfam" id="NF009395">
    <property type="entry name" value="PRK12755.1"/>
    <property type="match status" value="1"/>
</dbReference>
<keyword evidence="11" id="KW-1185">Reference proteome</keyword>
<dbReference type="GO" id="GO:0003849">
    <property type="term" value="F:3-deoxy-7-phosphoheptulonate synthase activity"/>
    <property type="evidence" value="ECO:0007669"/>
    <property type="project" value="UniProtKB-EC"/>
</dbReference>
<dbReference type="PANTHER" id="PTHR21225">
    <property type="entry name" value="PHOSPHO-2-DEHYDRO-3-DEOXYHEPTONATE ALDOLASE DAHP SYNTHETASE"/>
    <property type="match status" value="1"/>
</dbReference>
<dbReference type="SUPFAM" id="SSF51569">
    <property type="entry name" value="Aldolase"/>
    <property type="match status" value="1"/>
</dbReference>
<evidence type="ECO:0000313" key="11">
    <source>
        <dbReference type="Proteomes" id="UP000520814"/>
    </source>
</evidence>
<name>A0A7W9SU22_ARMRO</name>
<evidence type="ECO:0000256" key="7">
    <source>
        <dbReference type="ARBA" id="ARBA00047508"/>
    </source>
</evidence>
<dbReference type="RefSeq" id="WP_184202139.1">
    <property type="nucleotide sequence ID" value="NZ_JACHGW010000004.1"/>
</dbReference>
<evidence type="ECO:0000256" key="2">
    <source>
        <dbReference type="ARBA" id="ARBA00004688"/>
    </source>
</evidence>
<organism evidence="10 11">
    <name type="scientific">Armatimonas rosea</name>
    <dbReference type="NCBI Taxonomy" id="685828"/>
    <lineage>
        <taxon>Bacteria</taxon>
        <taxon>Bacillati</taxon>
        <taxon>Armatimonadota</taxon>
        <taxon>Armatimonadia</taxon>
        <taxon>Armatimonadales</taxon>
        <taxon>Armatimonadaceae</taxon>
        <taxon>Armatimonas</taxon>
    </lineage>
</organism>
<accession>A0A7W9SU22</accession>
<feature type="domain" description="DAHP synthetase I/KDSA" evidence="9">
    <location>
        <begin position="47"/>
        <end position="340"/>
    </location>
</feature>
<evidence type="ECO:0000256" key="4">
    <source>
        <dbReference type="ARBA" id="ARBA00022605"/>
    </source>
</evidence>
<dbReference type="GO" id="GO:0009073">
    <property type="term" value="P:aromatic amino acid family biosynthetic process"/>
    <property type="evidence" value="ECO:0007669"/>
    <property type="project" value="UniProtKB-KW"/>
</dbReference>
<evidence type="ECO:0000256" key="3">
    <source>
        <dbReference type="ARBA" id="ARBA00007985"/>
    </source>
</evidence>
<dbReference type="PANTHER" id="PTHR21225:SF10">
    <property type="entry name" value="PHOSPHO-2-DEHYDRO-3-DEOXYHEPTONATE ALDOLASE, TYR-SENSITIVE"/>
    <property type="match status" value="1"/>
</dbReference>
<keyword evidence="6 8" id="KW-0057">Aromatic amino acid biosynthesis</keyword>
<evidence type="ECO:0000313" key="10">
    <source>
        <dbReference type="EMBL" id="MBB6052671.1"/>
    </source>
</evidence>
<dbReference type="AlphaFoldDB" id="A0A7W9SU22"/>
<proteinExistence type="inferred from homology"/>
<evidence type="ECO:0000256" key="5">
    <source>
        <dbReference type="ARBA" id="ARBA00022679"/>
    </source>
</evidence>
<dbReference type="EMBL" id="JACHGW010000004">
    <property type="protein sequence ID" value="MBB6052671.1"/>
    <property type="molecule type" value="Genomic_DNA"/>
</dbReference>
<dbReference type="GO" id="GO:0009423">
    <property type="term" value="P:chorismate biosynthetic process"/>
    <property type="evidence" value="ECO:0007669"/>
    <property type="project" value="UniProtKB-UniPathway"/>
</dbReference>
<dbReference type="NCBIfam" id="TIGR00034">
    <property type="entry name" value="aroFGH"/>
    <property type="match status" value="1"/>
</dbReference>
<reference evidence="10 11" key="1">
    <citation type="submission" date="2020-08" db="EMBL/GenBank/DDBJ databases">
        <title>Genomic Encyclopedia of Type Strains, Phase IV (KMG-IV): sequencing the most valuable type-strain genomes for metagenomic binning, comparative biology and taxonomic classification.</title>
        <authorList>
            <person name="Goeker M."/>
        </authorList>
    </citation>
    <scope>NUCLEOTIDE SEQUENCE [LARGE SCALE GENOMIC DNA]</scope>
    <source>
        <strain evidence="10 11">DSM 23562</strain>
    </source>
</reference>
<sequence length="347" mass="37837">MDKIADKRDESAVTRTVLPAPAVLREEFPVSAASYQTVAQGRVAIQRLLNRQDSRFLVVTGPCSIHDPEAALDYARRLAPLAAQYSDKLVILMRTYFEKPRTTVGWRGLINDPHLDGTYDMSEGLRRARKLLVEITELGLPVATELLDTATPDYFADLISFGSIGARTTESQPHRAMASGMPMPVGFKNGTDGELQIALDAMQSAQSKHSYLGFDEDGRCCVVRTPGNPDVCLVLRGGKKSQPNYDRVSVARAVACLDKAGLPPGIVVDASHANSGYDPERQPFVAEKIGRQRLEGDKSLLGVMIESNLVGGKQSISKEMVYGKSVTDACLGWDETEALLARLHAMF</sequence>
<keyword evidence="4 8" id="KW-0028">Amino-acid biosynthesis</keyword>
<dbReference type="UniPathway" id="UPA00053">
    <property type="reaction ID" value="UER00084"/>
</dbReference>
<dbReference type="Pfam" id="PF00793">
    <property type="entry name" value="DAHP_synth_1"/>
    <property type="match status" value="1"/>
</dbReference>
<dbReference type="Proteomes" id="UP000520814">
    <property type="component" value="Unassembled WGS sequence"/>
</dbReference>
<evidence type="ECO:0000256" key="1">
    <source>
        <dbReference type="ARBA" id="ARBA00003726"/>
    </source>
</evidence>
<dbReference type="FunFam" id="3.20.20.70:FF:000005">
    <property type="entry name" value="Phospho-2-dehydro-3-deoxyheptonate aldolase"/>
    <property type="match status" value="1"/>
</dbReference>
<dbReference type="InterPro" id="IPR006219">
    <property type="entry name" value="DAHP_synth_1"/>
</dbReference>
<dbReference type="Gene3D" id="3.20.20.70">
    <property type="entry name" value="Aldolase class I"/>
    <property type="match status" value="1"/>
</dbReference>
<comment type="catalytic activity">
    <reaction evidence="7 8">
        <text>D-erythrose 4-phosphate + phosphoenolpyruvate + H2O = 7-phospho-2-dehydro-3-deoxy-D-arabino-heptonate + phosphate</text>
        <dbReference type="Rhea" id="RHEA:14717"/>
        <dbReference type="ChEBI" id="CHEBI:15377"/>
        <dbReference type="ChEBI" id="CHEBI:16897"/>
        <dbReference type="ChEBI" id="CHEBI:43474"/>
        <dbReference type="ChEBI" id="CHEBI:58394"/>
        <dbReference type="ChEBI" id="CHEBI:58702"/>
        <dbReference type="EC" id="2.5.1.54"/>
    </reaction>
</comment>
<evidence type="ECO:0000259" key="9">
    <source>
        <dbReference type="Pfam" id="PF00793"/>
    </source>
</evidence>
<comment type="similarity">
    <text evidence="3 8">Belongs to the class-I DAHP synthase family.</text>
</comment>
<dbReference type="GO" id="GO:0008652">
    <property type="term" value="P:amino acid biosynthetic process"/>
    <property type="evidence" value="ECO:0007669"/>
    <property type="project" value="UniProtKB-KW"/>
</dbReference>
<dbReference type="GO" id="GO:0005737">
    <property type="term" value="C:cytoplasm"/>
    <property type="evidence" value="ECO:0007669"/>
    <property type="project" value="TreeGrafter"/>
</dbReference>
<evidence type="ECO:0000256" key="8">
    <source>
        <dbReference type="PIRNR" id="PIRNR001361"/>
    </source>
</evidence>
<comment type="function">
    <text evidence="1 8">Stereospecific condensation of phosphoenolpyruvate (PEP) and D-erythrose-4-phosphate (E4P) giving rise to 3-deoxy-D-arabino-heptulosonate-7-phosphate (DAHP).</text>
</comment>
<dbReference type="PIRSF" id="PIRSF001361">
    <property type="entry name" value="DAHP_synthase"/>
    <property type="match status" value="1"/>
</dbReference>
<comment type="caution">
    <text evidence="10">The sequence shown here is derived from an EMBL/GenBank/DDBJ whole genome shotgun (WGS) entry which is preliminary data.</text>
</comment>
<dbReference type="InterPro" id="IPR006218">
    <property type="entry name" value="DAHP1/KDSA"/>
</dbReference>
<keyword evidence="5 8" id="KW-0808">Transferase</keyword>
<protein>
    <recommendedName>
        <fullName evidence="8">Phospho-2-dehydro-3-deoxyheptonate aldolase</fullName>
        <ecNumber evidence="8">2.5.1.54</ecNumber>
    </recommendedName>
</protein>
<evidence type="ECO:0000256" key="6">
    <source>
        <dbReference type="ARBA" id="ARBA00023141"/>
    </source>
</evidence>
<comment type="pathway">
    <text evidence="2 8">Metabolic intermediate biosynthesis; chorismate biosynthesis; chorismate from D-erythrose 4-phosphate and phosphoenolpyruvate: step 1/7.</text>
</comment>
<dbReference type="EC" id="2.5.1.54" evidence="8"/>
<dbReference type="InterPro" id="IPR013785">
    <property type="entry name" value="Aldolase_TIM"/>
</dbReference>